<accession>A0A941D1Y1</accession>
<dbReference type="PANTHER" id="PTHR28008:SF1">
    <property type="entry name" value="DOMAIN PROTEIN, PUTATIVE (AFU_ORTHOLOGUE AFUA_3G10980)-RELATED"/>
    <property type="match status" value="1"/>
</dbReference>
<comment type="caution">
    <text evidence="4">The sequence shown here is derived from an EMBL/GenBank/DDBJ whole genome shotgun (WGS) entry which is preliminary data.</text>
</comment>
<sequence length="129" mass="14184">MATLGPACLIAMIGPFQGAEKALVPWDKAAHFLAFYGLTLLMFAGFPQRRRFDLVCLAIFAGAAIEVAQILTGRDGEFGDLLADAIGAFAVWGPVWLEHHRTPRAERRVGQRRFRPQPRLRARPAAEAA</sequence>
<protein>
    <submittedName>
        <fullName evidence="4">VanZ family protein</fullName>
    </submittedName>
</protein>
<keyword evidence="2" id="KW-0472">Membrane</keyword>
<keyword evidence="2" id="KW-0812">Transmembrane</keyword>
<evidence type="ECO:0000313" key="4">
    <source>
        <dbReference type="EMBL" id="MBR7619376.1"/>
    </source>
</evidence>
<evidence type="ECO:0000259" key="3">
    <source>
        <dbReference type="Pfam" id="PF04892"/>
    </source>
</evidence>
<keyword evidence="5" id="KW-1185">Reference proteome</keyword>
<feature type="transmembrane region" description="Helical" evidence="2">
    <location>
        <begin position="54"/>
        <end position="72"/>
    </location>
</feature>
<name>A0A941D1Y1_9CAUL</name>
<reference evidence="4" key="1">
    <citation type="submission" date="2021-04" db="EMBL/GenBank/DDBJ databases">
        <title>Draft genome assembly of strain Phenylobacterium sp. 20VBR1 using MiniION and Illumina platforms.</title>
        <authorList>
            <person name="Thomas F.A."/>
            <person name="Krishnan K.P."/>
            <person name="Sinha R.K."/>
        </authorList>
    </citation>
    <scope>NUCLEOTIDE SEQUENCE</scope>
    <source>
        <strain evidence="4">20VBR1</strain>
    </source>
</reference>
<evidence type="ECO:0000313" key="5">
    <source>
        <dbReference type="Proteomes" id="UP000622580"/>
    </source>
</evidence>
<feature type="domain" description="VanZ-like" evidence="3">
    <location>
        <begin position="26"/>
        <end position="93"/>
    </location>
</feature>
<organism evidence="4 5">
    <name type="scientific">Phenylobacterium glaciei</name>
    <dbReference type="NCBI Taxonomy" id="2803784"/>
    <lineage>
        <taxon>Bacteria</taxon>
        <taxon>Pseudomonadati</taxon>
        <taxon>Pseudomonadota</taxon>
        <taxon>Alphaproteobacteria</taxon>
        <taxon>Caulobacterales</taxon>
        <taxon>Caulobacteraceae</taxon>
        <taxon>Phenylobacterium</taxon>
    </lineage>
</organism>
<evidence type="ECO:0000256" key="2">
    <source>
        <dbReference type="SAM" id="Phobius"/>
    </source>
</evidence>
<dbReference type="EMBL" id="JAGSGD010000001">
    <property type="protein sequence ID" value="MBR7619376.1"/>
    <property type="molecule type" value="Genomic_DNA"/>
</dbReference>
<dbReference type="RefSeq" id="WP_215339732.1">
    <property type="nucleotide sequence ID" value="NZ_JAGSGD010000001.1"/>
</dbReference>
<dbReference type="PANTHER" id="PTHR28008">
    <property type="entry name" value="DOMAIN PROTEIN, PUTATIVE (AFU_ORTHOLOGUE AFUA_3G10980)-RELATED"/>
    <property type="match status" value="1"/>
</dbReference>
<proteinExistence type="predicted"/>
<gene>
    <name evidence="4" type="ORF">JKL49_08260</name>
</gene>
<feature type="region of interest" description="Disordered" evidence="1">
    <location>
        <begin position="107"/>
        <end position="129"/>
    </location>
</feature>
<feature type="compositionally biased region" description="Basic residues" evidence="1">
    <location>
        <begin position="110"/>
        <end position="122"/>
    </location>
</feature>
<dbReference type="Proteomes" id="UP000622580">
    <property type="component" value="Unassembled WGS sequence"/>
</dbReference>
<feature type="transmembrane region" description="Helical" evidence="2">
    <location>
        <begin position="28"/>
        <end position="47"/>
    </location>
</feature>
<dbReference type="NCBIfam" id="NF037970">
    <property type="entry name" value="vanZ_1"/>
    <property type="match status" value="1"/>
</dbReference>
<evidence type="ECO:0000256" key="1">
    <source>
        <dbReference type="SAM" id="MobiDB-lite"/>
    </source>
</evidence>
<dbReference type="InterPro" id="IPR006976">
    <property type="entry name" value="VanZ-like"/>
</dbReference>
<dbReference type="Pfam" id="PF04892">
    <property type="entry name" value="VanZ"/>
    <property type="match status" value="1"/>
</dbReference>
<dbReference type="AlphaFoldDB" id="A0A941D1Y1"/>
<keyword evidence="2" id="KW-1133">Transmembrane helix</keyword>